<reference evidence="2" key="1">
    <citation type="journal article" date="2022" name="Mol. Ecol. Resour.">
        <title>The genomes of chicory, endive, great burdock and yacon provide insights into Asteraceae palaeo-polyploidization history and plant inulin production.</title>
        <authorList>
            <person name="Fan W."/>
            <person name="Wang S."/>
            <person name="Wang H."/>
            <person name="Wang A."/>
            <person name="Jiang F."/>
            <person name="Liu H."/>
            <person name="Zhao H."/>
            <person name="Xu D."/>
            <person name="Zhang Y."/>
        </authorList>
    </citation>
    <scope>NUCLEOTIDE SEQUENCE [LARGE SCALE GENOMIC DNA]</scope>
    <source>
        <strain evidence="2">cv. Yunnan</strain>
    </source>
</reference>
<organism evidence="1 2">
    <name type="scientific">Smallanthus sonchifolius</name>
    <dbReference type="NCBI Taxonomy" id="185202"/>
    <lineage>
        <taxon>Eukaryota</taxon>
        <taxon>Viridiplantae</taxon>
        <taxon>Streptophyta</taxon>
        <taxon>Embryophyta</taxon>
        <taxon>Tracheophyta</taxon>
        <taxon>Spermatophyta</taxon>
        <taxon>Magnoliopsida</taxon>
        <taxon>eudicotyledons</taxon>
        <taxon>Gunneridae</taxon>
        <taxon>Pentapetalae</taxon>
        <taxon>asterids</taxon>
        <taxon>campanulids</taxon>
        <taxon>Asterales</taxon>
        <taxon>Asteraceae</taxon>
        <taxon>Asteroideae</taxon>
        <taxon>Heliantheae alliance</taxon>
        <taxon>Millerieae</taxon>
        <taxon>Smallanthus</taxon>
    </lineage>
</organism>
<keyword evidence="2" id="KW-1185">Reference proteome</keyword>
<gene>
    <name evidence="1" type="ORF">L1987_61069</name>
</gene>
<dbReference type="EMBL" id="CM042037">
    <property type="protein sequence ID" value="KAI3743362.1"/>
    <property type="molecule type" value="Genomic_DNA"/>
</dbReference>
<protein>
    <submittedName>
        <fullName evidence="1">Uncharacterized protein</fullName>
    </submittedName>
</protein>
<evidence type="ECO:0000313" key="2">
    <source>
        <dbReference type="Proteomes" id="UP001056120"/>
    </source>
</evidence>
<dbReference type="Proteomes" id="UP001056120">
    <property type="component" value="Linkage Group LG20"/>
</dbReference>
<reference evidence="1 2" key="2">
    <citation type="journal article" date="2022" name="Mol. Ecol. Resour.">
        <title>The genomes of chicory, endive, great burdock and yacon provide insights into Asteraceae paleo-polyploidization history and plant inulin production.</title>
        <authorList>
            <person name="Fan W."/>
            <person name="Wang S."/>
            <person name="Wang H."/>
            <person name="Wang A."/>
            <person name="Jiang F."/>
            <person name="Liu H."/>
            <person name="Zhao H."/>
            <person name="Xu D."/>
            <person name="Zhang Y."/>
        </authorList>
    </citation>
    <scope>NUCLEOTIDE SEQUENCE [LARGE SCALE GENOMIC DNA]</scope>
    <source>
        <strain evidence="2">cv. Yunnan</strain>
        <tissue evidence="1">Leaves</tissue>
    </source>
</reference>
<evidence type="ECO:0000313" key="1">
    <source>
        <dbReference type="EMBL" id="KAI3743362.1"/>
    </source>
</evidence>
<proteinExistence type="predicted"/>
<accession>A0ACB9D9U8</accession>
<sequence length="429" mass="46695">MVIIPSFLSNQLNSHQIFFPFSIQELGFQVSIGNPEMAHLYKSRLQTYAQKRNIPLPTYTNETQGPPHARLFRSQVTIGGNSYAGLEFKSTLKDAEHEAAKVAFMSLSQDGAQDDDCMYKSLLQELVQKKALLLPVYATNRTGPPHIPCFVSTVEISGERYVGEESRTKKQSEMNAAKFAYTALTAGGPRANNATASSNIVGTSSYSYSSSSGSSSLQTVITHKNEPTTSKIQTIINNRVSYTIPDDPEKAKGYLELKDLQDVIENHAILPPVIIRQPQPISTPDVVDFAKPDIKQKNHVTEAGEGSGSNGEKLKQSFNEATLNPVMDLGSAKSSLNVVNVPKPSIKLTNNVIQAGEGPGSNGKNIQSVVNEATLNPVMDPGSAMPHSTKIVIRQHVQGMTYDGPIQVSDDEWVAMKVNVDDGMQDEVM</sequence>
<name>A0ACB9D9U8_9ASTR</name>
<comment type="caution">
    <text evidence="1">The sequence shown here is derived from an EMBL/GenBank/DDBJ whole genome shotgun (WGS) entry which is preliminary data.</text>
</comment>